<feature type="compositionally biased region" description="Polar residues" evidence="1">
    <location>
        <begin position="355"/>
        <end position="364"/>
    </location>
</feature>
<sequence length="650" mass="73492">MAVSVANYQGEQSVPKLNSLGYDDESVSLAKCLPSHPQKPSRLPIFEAAVTQQNDVGNSQRNALQGHVRSNVNMGSHRHSMYCGDFSSNFHQQSSLQNRNGYKQSFSQSRSEKTRRRASSFNENLGKNKPLQSSQNFNSQLPMNTLQKIDKQSISFQQGEKSSPSSKSPKSIQGSDQSPIQSQKSSQHIIQERSTQHVDQHQLPSKLDPKQKFGDSTKKIQEQKTVEKKLSTPDQTNKKCTPLPTNQHLELTSPKSHDQKYSKEHSQSTNDDIKSNITTSTDSTVAPKPQNSAGQQSSNQSSLNHTNDLRKSIYKEQTTSFTKRLKKVFSLSNIKQDGVTQLNVSPTKGDIDVEINNNKSGSTNLRRRSFIDIQSLFAKNDRKQNKEHKHQHQPSQQRQFRKSSSDRCPSQKKRSEDKKRSSKDEINPSEDIKDRDKQQNENKTTRERNSMVFFKKASIPSRFSSLPTRNNVRYKHPTIQQLQTQYQPQICHKSDPVNQSSLSEDCVNNQHITQSQLNSLPASQSSETGISSIDASKRHNKVSAHISTIKANKPYLNLGTSASRSVPLLVTGGDTDLPPTPSTLKKLQFSSNILVHETWTRDDYDRRGDQSTCNKLTPLLAQRIKQELNEFKLVEMQVHEDSKKNTHFFA</sequence>
<comment type="caution">
    <text evidence="2">The sequence shown here is derived from an EMBL/GenBank/DDBJ whole genome shotgun (WGS) entry which is preliminary data.</text>
</comment>
<feature type="region of interest" description="Disordered" evidence="1">
    <location>
        <begin position="153"/>
        <end position="307"/>
    </location>
</feature>
<dbReference type="PANTHER" id="PTHR12751:SF18">
    <property type="entry name" value="PHOSPHATASE AND ACTIN REGULATOR 1"/>
    <property type="match status" value="1"/>
</dbReference>
<reference evidence="2 3" key="1">
    <citation type="submission" date="2021-06" db="EMBL/GenBank/DDBJ databases">
        <authorList>
            <person name="Kallberg Y."/>
            <person name="Tangrot J."/>
            <person name="Rosling A."/>
        </authorList>
    </citation>
    <scope>NUCLEOTIDE SEQUENCE [LARGE SCALE GENOMIC DNA]</scope>
    <source>
        <strain evidence="2 3">120-4 pot B 10/14</strain>
    </source>
</reference>
<gene>
    <name evidence="2" type="ORF">GMARGA_LOCUS18708</name>
</gene>
<name>A0ABN7VH54_GIGMA</name>
<evidence type="ECO:0000313" key="2">
    <source>
        <dbReference type="EMBL" id="CAG8772705.1"/>
    </source>
</evidence>
<feature type="compositionally biased region" description="Basic and acidic residues" evidence="1">
    <location>
        <begin position="255"/>
        <end position="274"/>
    </location>
</feature>
<feature type="compositionally biased region" description="Polar residues" evidence="1">
    <location>
        <begin position="275"/>
        <end position="284"/>
    </location>
</feature>
<feature type="compositionally biased region" description="Polar residues" evidence="1">
    <location>
        <begin position="94"/>
        <end position="109"/>
    </location>
</feature>
<feature type="region of interest" description="Disordered" evidence="1">
    <location>
        <begin position="94"/>
        <end position="138"/>
    </location>
</feature>
<evidence type="ECO:0000313" key="3">
    <source>
        <dbReference type="Proteomes" id="UP000789901"/>
    </source>
</evidence>
<feature type="compositionally biased region" description="Basic and acidic residues" evidence="1">
    <location>
        <begin position="190"/>
        <end position="200"/>
    </location>
</feature>
<organism evidence="2 3">
    <name type="scientific">Gigaspora margarita</name>
    <dbReference type="NCBI Taxonomy" id="4874"/>
    <lineage>
        <taxon>Eukaryota</taxon>
        <taxon>Fungi</taxon>
        <taxon>Fungi incertae sedis</taxon>
        <taxon>Mucoromycota</taxon>
        <taxon>Glomeromycotina</taxon>
        <taxon>Glomeromycetes</taxon>
        <taxon>Diversisporales</taxon>
        <taxon>Gigasporaceae</taxon>
        <taxon>Gigaspora</taxon>
    </lineage>
</organism>
<proteinExistence type="predicted"/>
<keyword evidence="3" id="KW-1185">Reference proteome</keyword>
<feature type="region of interest" description="Disordered" evidence="1">
    <location>
        <begin position="381"/>
        <end position="453"/>
    </location>
</feature>
<dbReference type="PANTHER" id="PTHR12751">
    <property type="entry name" value="PHOSPHATASE AND ACTIN REGULATOR PHACTR"/>
    <property type="match status" value="1"/>
</dbReference>
<feature type="compositionally biased region" description="Basic and acidic residues" evidence="1">
    <location>
        <begin position="207"/>
        <end position="231"/>
    </location>
</feature>
<feature type="compositionally biased region" description="Low complexity" evidence="1">
    <location>
        <begin position="161"/>
        <end position="189"/>
    </location>
</feature>
<accession>A0ABN7VH54</accession>
<feature type="compositionally biased region" description="Polar residues" evidence="1">
    <location>
        <begin position="232"/>
        <end position="254"/>
    </location>
</feature>
<feature type="region of interest" description="Disordered" evidence="1">
    <location>
        <begin position="342"/>
        <end position="367"/>
    </location>
</feature>
<evidence type="ECO:0000256" key="1">
    <source>
        <dbReference type="SAM" id="MobiDB-lite"/>
    </source>
</evidence>
<feature type="compositionally biased region" description="Polar residues" evidence="1">
    <location>
        <begin position="119"/>
        <end position="138"/>
    </location>
</feature>
<feature type="compositionally biased region" description="Basic and acidic residues" evidence="1">
    <location>
        <begin position="413"/>
        <end position="449"/>
    </location>
</feature>
<feature type="compositionally biased region" description="Low complexity" evidence="1">
    <location>
        <begin position="290"/>
        <end position="306"/>
    </location>
</feature>
<dbReference type="Proteomes" id="UP000789901">
    <property type="component" value="Unassembled WGS sequence"/>
</dbReference>
<protein>
    <submittedName>
        <fullName evidence="2">6946_t:CDS:1</fullName>
    </submittedName>
</protein>
<dbReference type="EMBL" id="CAJVQB010015139">
    <property type="protein sequence ID" value="CAG8772705.1"/>
    <property type="molecule type" value="Genomic_DNA"/>
</dbReference>